<feature type="compositionally biased region" description="Basic and acidic residues" evidence="1">
    <location>
        <begin position="53"/>
        <end position="64"/>
    </location>
</feature>
<proteinExistence type="predicted"/>
<reference evidence="2 3" key="1">
    <citation type="journal article" date="2014" name="Agronomy (Basel)">
        <title>A Draft Genome Sequence for Ensete ventricosum, the Drought-Tolerant Tree Against Hunger.</title>
        <authorList>
            <person name="Harrison J."/>
            <person name="Moore K.A."/>
            <person name="Paszkiewicz K."/>
            <person name="Jones T."/>
            <person name="Grant M."/>
            <person name="Ambacheew D."/>
            <person name="Muzemil S."/>
            <person name="Studholme D.J."/>
        </authorList>
    </citation>
    <scope>NUCLEOTIDE SEQUENCE [LARGE SCALE GENOMIC DNA]</scope>
</reference>
<dbReference type="Proteomes" id="UP000287651">
    <property type="component" value="Unassembled WGS sequence"/>
</dbReference>
<dbReference type="EMBL" id="AMZH03007877">
    <property type="protein sequence ID" value="RRT60221.1"/>
    <property type="molecule type" value="Genomic_DNA"/>
</dbReference>
<gene>
    <name evidence="2" type="ORF">B296_00034373</name>
</gene>
<comment type="caution">
    <text evidence="2">The sequence shown here is derived from an EMBL/GenBank/DDBJ whole genome shotgun (WGS) entry which is preliminary data.</text>
</comment>
<sequence length="130" mass="14179">MLLLEGPSETDDVTLSHLVVSRPPGRVGDSKIGRGRTSRALVGHRQPLRGAKRRDEGGRGREGGQRIGWLAASSKPKPGRSTHTAYHGCFSCEPVRHNVPRHQPKPFPVSSLTEEGVVLCNMLVRAVLFL</sequence>
<feature type="region of interest" description="Disordered" evidence="1">
    <location>
        <begin position="22"/>
        <end position="83"/>
    </location>
</feature>
<name>A0A426Z8E1_ENSVE</name>
<accession>A0A426Z8E1</accession>
<evidence type="ECO:0000313" key="3">
    <source>
        <dbReference type="Proteomes" id="UP000287651"/>
    </source>
</evidence>
<evidence type="ECO:0000256" key="1">
    <source>
        <dbReference type="SAM" id="MobiDB-lite"/>
    </source>
</evidence>
<organism evidence="2 3">
    <name type="scientific">Ensete ventricosum</name>
    <name type="common">Abyssinian banana</name>
    <name type="synonym">Musa ensete</name>
    <dbReference type="NCBI Taxonomy" id="4639"/>
    <lineage>
        <taxon>Eukaryota</taxon>
        <taxon>Viridiplantae</taxon>
        <taxon>Streptophyta</taxon>
        <taxon>Embryophyta</taxon>
        <taxon>Tracheophyta</taxon>
        <taxon>Spermatophyta</taxon>
        <taxon>Magnoliopsida</taxon>
        <taxon>Liliopsida</taxon>
        <taxon>Zingiberales</taxon>
        <taxon>Musaceae</taxon>
        <taxon>Ensete</taxon>
    </lineage>
</organism>
<dbReference type="AlphaFoldDB" id="A0A426Z8E1"/>
<protein>
    <submittedName>
        <fullName evidence="2">Uncharacterized protein</fullName>
    </submittedName>
</protein>
<evidence type="ECO:0000313" key="2">
    <source>
        <dbReference type="EMBL" id="RRT60221.1"/>
    </source>
</evidence>